<proteinExistence type="predicted"/>
<keyword evidence="1" id="KW-1133">Transmembrane helix</keyword>
<feature type="transmembrane region" description="Helical" evidence="1">
    <location>
        <begin position="74"/>
        <end position="94"/>
    </location>
</feature>
<gene>
    <name evidence="2" type="ORF">ACFOD9_11480</name>
</gene>
<sequence>MPSDPASLVALALLALNLITLALFGLDKALARASRRRIPEARLLGLALLGGTPGAYAGRALFRHKTRKQPFSRQLGGIAAMQVLVAGAALGWWLGG</sequence>
<dbReference type="Pfam" id="PF06961">
    <property type="entry name" value="DUF1294"/>
    <property type="match status" value="1"/>
</dbReference>
<dbReference type="InterPro" id="IPR010718">
    <property type="entry name" value="DUF1294"/>
</dbReference>
<comment type="caution">
    <text evidence="2">The sequence shown here is derived from an EMBL/GenBank/DDBJ whole genome shotgun (WGS) entry which is preliminary data.</text>
</comment>
<organism evidence="2 3">
    <name type="scientific">Novosphingobium bradum</name>
    <dbReference type="NCBI Taxonomy" id="1737444"/>
    <lineage>
        <taxon>Bacteria</taxon>
        <taxon>Pseudomonadati</taxon>
        <taxon>Pseudomonadota</taxon>
        <taxon>Alphaproteobacteria</taxon>
        <taxon>Sphingomonadales</taxon>
        <taxon>Sphingomonadaceae</taxon>
        <taxon>Novosphingobium</taxon>
    </lineage>
</organism>
<keyword evidence="3" id="KW-1185">Reference proteome</keyword>
<evidence type="ECO:0000313" key="2">
    <source>
        <dbReference type="EMBL" id="MFC3174870.1"/>
    </source>
</evidence>
<reference evidence="3" key="1">
    <citation type="journal article" date="2019" name="Int. J. Syst. Evol. Microbiol.">
        <title>The Global Catalogue of Microorganisms (GCM) 10K type strain sequencing project: providing services to taxonomists for standard genome sequencing and annotation.</title>
        <authorList>
            <consortium name="The Broad Institute Genomics Platform"/>
            <consortium name="The Broad Institute Genome Sequencing Center for Infectious Disease"/>
            <person name="Wu L."/>
            <person name="Ma J."/>
        </authorList>
    </citation>
    <scope>NUCLEOTIDE SEQUENCE [LARGE SCALE GENOMIC DNA]</scope>
    <source>
        <strain evidence="3">KCTC 42984</strain>
    </source>
</reference>
<keyword evidence="1" id="KW-0812">Transmembrane</keyword>
<evidence type="ECO:0000256" key="1">
    <source>
        <dbReference type="SAM" id="Phobius"/>
    </source>
</evidence>
<dbReference type="RefSeq" id="WP_379510252.1">
    <property type="nucleotide sequence ID" value="NZ_JBHRTQ010000010.1"/>
</dbReference>
<accession>A0ABV7IQC4</accession>
<protein>
    <submittedName>
        <fullName evidence="2">DUF1294 domain-containing protein</fullName>
    </submittedName>
</protein>
<name>A0ABV7IQC4_9SPHN</name>
<evidence type="ECO:0000313" key="3">
    <source>
        <dbReference type="Proteomes" id="UP001595604"/>
    </source>
</evidence>
<dbReference type="EMBL" id="JBHRTQ010000010">
    <property type="protein sequence ID" value="MFC3174870.1"/>
    <property type="molecule type" value="Genomic_DNA"/>
</dbReference>
<keyword evidence="1" id="KW-0472">Membrane</keyword>
<feature type="transmembrane region" description="Helical" evidence="1">
    <location>
        <begin position="41"/>
        <end position="62"/>
    </location>
</feature>
<dbReference type="Proteomes" id="UP001595604">
    <property type="component" value="Unassembled WGS sequence"/>
</dbReference>